<dbReference type="RefSeq" id="WP_025290050.1">
    <property type="nucleotide sequence ID" value="NZ_JACI01000002.1"/>
</dbReference>
<name>A0A179CYN0_BIBTR</name>
<gene>
    <name evidence="2" type="ORF">F480_06380</name>
</gene>
<evidence type="ECO:0000313" key="3">
    <source>
        <dbReference type="Proteomes" id="UP000078358"/>
    </source>
</evidence>
<evidence type="ECO:0000256" key="1">
    <source>
        <dbReference type="SAM" id="SignalP"/>
    </source>
</evidence>
<dbReference type="InterPro" id="IPR025522">
    <property type="entry name" value="DUF4410"/>
</dbReference>
<dbReference type="PROSITE" id="PS51257">
    <property type="entry name" value="PROKAR_LIPOPROTEIN"/>
    <property type="match status" value="1"/>
</dbReference>
<dbReference type="PATRIC" id="fig|1261658.3.peg.1262"/>
<feature type="signal peptide" evidence="1">
    <location>
        <begin position="1"/>
        <end position="18"/>
    </location>
</feature>
<keyword evidence="1" id="KW-0732">Signal</keyword>
<protein>
    <recommendedName>
        <fullName evidence="4">DUF4410 domain-containing protein</fullName>
    </recommendedName>
</protein>
<comment type="caution">
    <text evidence="2">The sequence shown here is derived from an EMBL/GenBank/DDBJ whole genome shotgun (WGS) entry which is preliminary data.</text>
</comment>
<feature type="chain" id="PRO_5008100108" description="DUF4410 domain-containing protein" evidence="1">
    <location>
        <begin position="19"/>
        <end position="167"/>
    </location>
</feature>
<dbReference type="Proteomes" id="UP000078358">
    <property type="component" value="Unassembled WGS sequence"/>
</dbReference>
<dbReference type="AlphaFoldDB" id="A0A179CYN0"/>
<dbReference type="EMBL" id="JACI01000002">
    <property type="protein sequence ID" value="OAQ14902.1"/>
    <property type="molecule type" value="Genomic_DNA"/>
</dbReference>
<dbReference type="Pfam" id="PF14366">
    <property type="entry name" value="DUF4410"/>
    <property type="match status" value="1"/>
</dbReference>
<proteinExistence type="predicted"/>
<organism evidence="2 3">
    <name type="scientific">Bibersteinia trehalosi Y31</name>
    <dbReference type="NCBI Taxonomy" id="1261658"/>
    <lineage>
        <taxon>Bacteria</taxon>
        <taxon>Pseudomonadati</taxon>
        <taxon>Pseudomonadota</taxon>
        <taxon>Gammaproteobacteria</taxon>
        <taxon>Pasteurellales</taxon>
        <taxon>Pasteurellaceae</taxon>
        <taxon>Bibersteinia</taxon>
    </lineage>
</organism>
<accession>A0A179CYN0</accession>
<reference evidence="2 3" key="1">
    <citation type="submission" date="2014-01" db="EMBL/GenBank/DDBJ databases">
        <authorList>
            <person name="Zuccon D."/>
        </authorList>
    </citation>
    <scope>NUCLEOTIDE SEQUENCE [LARGE SCALE GENOMIC DNA]</scope>
    <source>
        <strain evidence="2 3">Y31</strain>
    </source>
</reference>
<evidence type="ECO:0008006" key="4">
    <source>
        <dbReference type="Google" id="ProtNLM"/>
    </source>
</evidence>
<evidence type="ECO:0000313" key="2">
    <source>
        <dbReference type="EMBL" id="OAQ14902.1"/>
    </source>
</evidence>
<sequence length="167" mass="18207">MKKLLSLFILGLSLILTGCSSLKTENNLERNPETKYASFKVVNTTSEHSIDPKVANLFGAELRAQLSKFGYKEGDDVTISYSVDAFDQGNRALRMFVGFGVGKGTMEFSTALKDKSGKSLGNISTESALKMGFFGGSLDNLIRKNAIAVATRIHKAKIFQKAEQAKE</sequence>